<evidence type="ECO:0000256" key="9">
    <source>
        <dbReference type="ARBA" id="ARBA00023204"/>
    </source>
</evidence>
<dbReference type="PANTHER" id="PTHR30591:SF1">
    <property type="entry name" value="RECBCD ENZYME SUBUNIT RECC"/>
    <property type="match status" value="1"/>
</dbReference>
<keyword evidence="7 10" id="KW-0067">ATP-binding</keyword>
<comment type="function">
    <text evidence="10">A helicase/nuclease that prepares dsDNA breaks (DSB) for recombinational DNA repair. Binds to DSBs and unwinds DNA via a highly rapid and processive ATP-dependent bidirectional helicase activity. Unwinds dsDNA until it encounters a Chi (crossover hotspot instigator) sequence from the 3' direction. Cuts ssDNA a few nucleotides 3' to the Chi site. The properties and activities of the enzyme are changed at Chi. The Chi-altered holoenzyme produces a long 3'-ssDNA overhang and facilitates RecA-binding to the ssDNA for homologous DNA recombination and repair. Holoenzyme degrades any linearized DNA that is unable to undergo homologous recombination. In the holoenzyme this subunit recognizes the wild-type Chi sequence, and when added to isolated RecB increases its ATP-dependent helicase processivity.</text>
</comment>
<dbReference type="Gene3D" id="3.40.50.10930">
    <property type="match status" value="1"/>
</dbReference>
<keyword evidence="13" id="KW-1185">Reference proteome</keyword>
<dbReference type="RefSeq" id="WP_126756354.1">
    <property type="nucleotide sequence ID" value="NZ_PIPQ01000001.1"/>
</dbReference>
<evidence type="ECO:0000256" key="10">
    <source>
        <dbReference type="HAMAP-Rule" id="MF_01486"/>
    </source>
</evidence>
<dbReference type="AlphaFoldDB" id="A0A432X9H2"/>
<dbReference type="Pfam" id="PF17946">
    <property type="entry name" value="RecC_C"/>
    <property type="match status" value="1"/>
</dbReference>
<dbReference type="PANTHER" id="PTHR30591">
    <property type="entry name" value="RECBCD ENZYME SUBUNIT RECC"/>
    <property type="match status" value="1"/>
</dbReference>
<dbReference type="EMBL" id="PIPQ01000001">
    <property type="protein sequence ID" value="RUO43960.1"/>
    <property type="molecule type" value="Genomic_DNA"/>
</dbReference>
<evidence type="ECO:0000259" key="11">
    <source>
        <dbReference type="Pfam" id="PF17946"/>
    </source>
</evidence>
<dbReference type="InterPro" id="IPR027417">
    <property type="entry name" value="P-loop_NTPase"/>
</dbReference>
<keyword evidence="2 10" id="KW-0547">Nucleotide-binding</keyword>
<evidence type="ECO:0000256" key="5">
    <source>
        <dbReference type="ARBA" id="ARBA00022806"/>
    </source>
</evidence>
<dbReference type="PIRSF" id="PIRSF000980">
    <property type="entry name" value="RecC"/>
    <property type="match status" value="1"/>
</dbReference>
<dbReference type="GO" id="GO:0008854">
    <property type="term" value="F:exodeoxyribonuclease V activity"/>
    <property type="evidence" value="ECO:0007669"/>
    <property type="project" value="InterPro"/>
</dbReference>
<evidence type="ECO:0000256" key="4">
    <source>
        <dbReference type="ARBA" id="ARBA00022801"/>
    </source>
</evidence>
<comment type="miscellaneous">
    <text evidence="10">In the RecBCD complex, RecB has a slow 3'-5' helicase, an exonuclease activity and loads RecA onto ssDNA, RecD has a fast 5'-3' helicase activity, while RecC stimulates the ATPase and processivity of the RecB helicase and contributes to recognition of the Chi site.</text>
</comment>
<dbReference type="GO" id="GO:0003678">
    <property type="term" value="F:DNA helicase activity"/>
    <property type="evidence" value="ECO:0007669"/>
    <property type="project" value="UniProtKB-UniRule"/>
</dbReference>
<evidence type="ECO:0000313" key="13">
    <source>
        <dbReference type="Proteomes" id="UP000286976"/>
    </source>
</evidence>
<name>A0A432X9H2_9GAMM</name>
<accession>A0A432X9H2</accession>
<keyword evidence="3 10" id="KW-0227">DNA damage</keyword>
<evidence type="ECO:0000313" key="12">
    <source>
        <dbReference type="EMBL" id="RUO43960.1"/>
    </source>
</evidence>
<keyword evidence="1 10" id="KW-0540">Nuclease</keyword>
<dbReference type="Gene3D" id="3.40.50.300">
    <property type="entry name" value="P-loop containing nucleotide triphosphate hydrolases"/>
    <property type="match status" value="2"/>
</dbReference>
<keyword evidence="6 10" id="KW-0269">Exonuclease</keyword>
<dbReference type="Pfam" id="PF04257">
    <property type="entry name" value="Exonuc_V_gamma"/>
    <property type="match status" value="1"/>
</dbReference>
<proteinExistence type="inferred from homology"/>
<comment type="subunit">
    <text evidence="10">Heterotrimer of RecB, RecC and RecD. All subunits contribute to DNA-binding.</text>
</comment>
<dbReference type="GO" id="GO:0009338">
    <property type="term" value="C:exodeoxyribonuclease V complex"/>
    <property type="evidence" value="ECO:0007669"/>
    <property type="project" value="InterPro"/>
</dbReference>
<feature type="domain" description="RecC C-terminal" evidence="11">
    <location>
        <begin position="880"/>
        <end position="1127"/>
    </location>
</feature>
<evidence type="ECO:0000256" key="6">
    <source>
        <dbReference type="ARBA" id="ARBA00022839"/>
    </source>
</evidence>
<evidence type="ECO:0000256" key="3">
    <source>
        <dbReference type="ARBA" id="ARBA00022763"/>
    </source>
</evidence>
<dbReference type="InterPro" id="IPR011335">
    <property type="entry name" value="Restrct_endonuc-II-like"/>
</dbReference>
<dbReference type="GO" id="GO:0003677">
    <property type="term" value="F:DNA binding"/>
    <property type="evidence" value="ECO:0007669"/>
    <property type="project" value="UniProtKB-UniRule"/>
</dbReference>
<sequence length="1191" mass="135498">MASTLAPLQPGFMLLQGNRLEDLRDLLSHWIVSHPLRPLEHECILVQSNGIAQWLKMALARDKGGCGIAAAMNVDLPGRFLWQVYRSVFDELPTISPYDKGPLTWRIYQLLQNWEGLEARLQVSGESIEALEPLQSFLAQDDDPRRLHQLAANLADLYDQYQVYRADWLAAWEQHEDVIITAQMQQLPLEQADRWQAIVWRLLVTDVQNDPHLAESESPWARASRASIHQAVLEACTNFSPEHRPSGLPRRVLVFGISSLPRQTLDLLHAIAPFTQVLVFASNPCQHYWGDIVEGKELLRQEYKRIRARKVPADLNPEDLHLAGHPLLASWGKQGRDYLHLLDEQDTPEEYREHLAALQKSIDIYRDPLEDNTSLLAQLQSDIFDLRPLQERKDMGCTIDPEQDQSLQFIVAHSAQREVEILHDQLLKEFEQAHAQGESLPPRDVLVMVPDINDYAPHIQAVFGRYAGSGDQRDSRFLPFHIADQGQRGQNTLLIAFESILGLPHSRFMVSELLDLLDTPALRERYQLAEADLPRLTEWIRGANIRWGLDAKQRAELGLPEEEQNTWLFGMRRLLLGFASGASGPWLGIEPHDEVAGLEAALLGPLTQLLNDLAHTREQLQALHTPKVWLDIMQEITQRFFSEVSQADSWALSTIETQFEQLETTWQHGGLAEQALPLQVVSEELLSALDQPTLTQKFLGGAINFATLMPMRAIPFQQVWLLGMNDGDYPRSVRPADFDLMSKHYRPGDRGRREDDRYLFLEALLSARKKLVISWVGRSIRDNTERPPSVLVGQLRDHIQAGWTLTNSDESILAALTTEHPLQAFSPRYFVEPNPESKEYANDKRLHTFVHEWQSILQQPPTEQLPVAEWPQLPPWYPESTLSLRQLNDFLRCPTEALYKERFHVHAPHEADIPLDVESFEFNGLEAWSLKDTLILDTFQLGLSSQDYAAKLEQAIATLVRQGTLIEGALGALQADDMSQLLPDLFRAWQGICEDFTPLSMPESRTHTVKVQGHALAIELNSPYLMRHNESHQYQQVIVQTSDIVKGKKYTWRNLTRPWLQHLLTQVLKEQPVPTHVLSPKGTICMPGLTLATAQELLAQLVTWWWQGMQAPLPTALNLGIQWVEAKAEGKPDNVALDKAQKDYSRDAQYAEHFAAIYSDFDALEAHPDFIAVTEALYTPLYHAIKVEASE</sequence>
<dbReference type="SUPFAM" id="SSF52980">
    <property type="entry name" value="Restriction endonuclease-like"/>
    <property type="match status" value="1"/>
</dbReference>
<comment type="caution">
    <text evidence="12">The sequence shown here is derived from an EMBL/GenBank/DDBJ whole genome shotgun (WGS) entry which is preliminary data.</text>
</comment>
<evidence type="ECO:0000256" key="8">
    <source>
        <dbReference type="ARBA" id="ARBA00023125"/>
    </source>
</evidence>
<dbReference type="NCBIfam" id="TIGR01450">
    <property type="entry name" value="recC"/>
    <property type="match status" value="1"/>
</dbReference>
<dbReference type="SUPFAM" id="SSF52540">
    <property type="entry name" value="P-loop containing nucleoside triphosphate hydrolases"/>
    <property type="match status" value="2"/>
</dbReference>
<keyword evidence="9 10" id="KW-0234">DNA repair</keyword>
<dbReference type="Proteomes" id="UP000286976">
    <property type="component" value="Unassembled WGS sequence"/>
</dbReference>
<organism evidence="12 13">
    <name type="scientific">Aliidiomarina taiwanensis</name>
    <dbReference type="NCBI Taxonomy" id="946228"/>
    <lineage>
        <taxon>Bacteria</taxon>
        <taxon>Pseudomonadati</taxon>
        <taxon>Pseudomonadota</taxon>
        <taxon>Gammaproteobacteria</taxon>
        <taxon>Alteromonadales</taxon>
        <taxon>Idiomarinaceae</taxon>
        <taxon>Aliidiomarina</taxon>
    </lineage>
</organism>
<dbReference type="OrthoDB" id="9762834at2"/>
<dbReference type="InterPro" id="IPR006697">
    <property type="entry name" value="RecC"/>
</dbReference>
<keyword evidence="5 10" id="KW-0347">Helicase</keyword>
<keyword evidence="4 10" id="KW-0378">Hydrolase</keyword>
<evidence type="ECO:0000256" key="7">
    <source>
        <dbReference type="ARBA" id="ARBA00022840"/>
    </source>
</evidence>
<comment type="similarity">
    <text evidence="10">Belongs to the RecC family.</text>
</comment>
<evidence type="ECO:0000256" key="1">
    <source>
        <dbReference type="ARBA" id="ARBA00022722"/>
    </source>
</evidence>
<dbReference type="InterPro" id="IPR041500">
    <property type="entry name" value="RecC_C"/>
</dbReference>
<gene>
    <name evidence="10 12" type="primary">recC</name>
    <name evidence="12" type="ORF">CWE15_01885</name>
</gene>
<dbReference type="HAMAP" id="MF_01486">
    <property type="entry name" value="RecC"/>
    <property type="match status" value="1"/>
</dbReference>
<dbReference type="GO" id="GO:0005524">
    <property type="term" value="F:ATP binding"/>
    <property type="evidence" value="ECO:0007669"/>
    <property type="project" value="UniProtKB-UniRule"/>
</dbReference>
<keyword evidence="8 10" id="KW-0238">DNA-binding</keyword>
<dbReference type="InterPro" id="IPR013986">
    <property type="entry name" value="DExx_box_DNA_helicase_dom_sf"/>
</dbReference>
<reference evidence="12 13" key="1">
    <citation type="journal article" date="2011" name="Front. Microbiol.">
        <title>Genomic signatures of strain selection and enhancement in Bacillus atrophaeus var. globigii, a historical biowarfare simulant.</title>
        <authorList>
            <person name="Gibbons H.S."/>
            <person name="Broomall S.M."/>
            <person name="McNew L.A."/>
            <person name="Daligault H."/>
            <person name="Chapman C."/>
            <person name="Bruce D."/>
            <person name="Karavis M."/>
            <person name="Krepps M."/>
            <person name="McGregor P.A."/>
            <person name="Hong C."/>
            <person name="Park K.H."/>
            <person name="Akmal A."/>
            <person name="Feldman A."/>
            <person name="Lin J.S."/>
            <person name="Chang W.E."/>
            <person name="Higgs B.W."/>
            <person name="Demirev P."/>
            <person name="Lindquist J."/>
            <person name="Liem A."/>
            <person name="Fochler E."/>
            <person name="Read T.D."/>
            <person name="Tapia R."/>
            <person name="Johnson S."/>
            <person name="Bishop-Lilly K.A."/>
            <person name="Detter C."/>
            <person name="Han C."/>
            <person name="Sozhamannan S."/>
            <person name="Rosenzweig C.N."/>
            <person name="Skowronski E.W."/>
        </authorList>
    </citation>
    <scope>NUCLEOTIDE SEQUENCE [LARGE SCALE GENOMIC DNA]</scope>
    <source>
        <strain evidence="12 13">AIT1</strain>
    </source>
</reference>
<dbReference type="Gene3D" id="1.10.10.160">
    <property type="match status" value="1"/>
</dbReference>
<protein>
    <recommendedName>
        <fullName evidence="10">RecBCD enzyme subunit RecC</fullName>
    </recommendedName>
    <alternativeName>
        <fullName evidence="10">Exonuclease V subunit RecC</fullName>
        <shortName evidence="10">ExoV subunit RecC</shortName>
    </alternativeName>
    <alternativeName>
        <fullName evidence="10">Helicase/nuclease RecBCD subunit RecC</fullName>
    </alternativeName>
</protein>
<evidence type="ECO:0000256" key="2">
    <source>
        <dbReference type="ARBA" id="ARBA00022741"/>
    </source>
</evidence>
<dbReference type="GO" id="GO:0000724">
    <property type="term" value="P:double-strand break repair via homologous recombination"/>
    <property type="evidence" value="ECO:0007669"/>
    <property type="project" value="UniProtKB-UniRule"/>
</dbReference>